<keyword evidence="4 7" id="KW-0808">Transferase</keyword>
<keyword evidence="5 7" id="KW-0949">S-adenosyl-L-methionine</keyword>
<comment type="similarity">
    <text evidence="7">Belongs to the class I-like SAM-binding methyltransferase superfamily. TrmB family.</text>
</comment>
<feature type="binding site" evidence="7">
    <location>
        <position position="43"/>
    </location>
    <ligand>
        <name>S-adenosyl-L-methionine</name>
        <dbReference type="ChEBI" id="CHEBI:59789"/>
    </ligand>
</feature>
<feature type="binding site" evidence="7">
    <location>
        <position position="117"/>
    </location>
    <ligand>
        <name>S-adenosyl-L-methionine</name>
        <dbReference type="ChEBI" id="CHEBI:59789"/>
    </ligand>
</feature>
<dbReference type="PANTHER" id="PTHR23417:SF14">
    <property type="entry name" value="PENTACOTRIPEPTIDE-REPEAT REGION OF PRORP DOMAIN-CONTAINING PROTEIN"/>
    <property type="match status" value="1"/>
</dbReference>
<dbReference type="NCBIfam" id="TIGR00091">
    <property type="entry name" value="tRNA (guanosine(46)-N7)-methyltransferase TrmB"/>
    <property type="match status" value="1"/>
</dbReference>
<evidence type="ECO:0000256" key="3">
    <source>
        <dbReference type="ARBA" id="ARBA00022603"/>
    </source>
</evidence>
<gene>
    <name evidence="7" type="primary">trmB</name>
    <name evidence="8" type="ORF">J2S72_001453</name>
</gene>
<dbReference type="Proteomes" id="UP001236559">
    <property type="component" value="Unassembled WGS sequence"/>
</dbReference>
<dbReference type="EMBL" id="JAUSTN010000007">
    <property type="protein sequence ID" value="MDQ0275426.1"/>
    <property type="molecule type" value="Genomic_DNA"/>
</dbReference>
<dbReference type="SUPFAM" id="SSF53335">
    <property type="entry name" value="S-adenosyl-L-methionine-dependent methyltransferases"/>
    <property type="match status" value="1"/>
</dbReference>
<dbReference type="GO" id="GO:0008176">
    <property type="term" value="F:tRNA (guanine(46)-N7)-methyltransferase activity"/>
    <property type="evidence" value="ECO:0007669"/>
    <property type="project" value="UniProtKB-EC"/>
</dbReference>
<dbReference type="InterPro" id="IPR055361">
    <property type="entry name" value="tRNA_methyltr_TrmB_bact"/>
</dbReference>
<feature type="binding site" evidence="7">
    <location>
        <begin position="190"/>
        <end position="193"/>
    </location>
    <ligand>
        <name>substrate</name>
    </ligand>
</feature>
<keyword evidence="6 7" id="KW-0819">tRNA processing</keyword>
<evidence type="ECO:0000313" key="8">
    <source>
        <dbReference type="EMBL" id="MDQ0275426.1"/>
    </source>
</evidence>
<accession>A0ABU0AVY6</accession>
<reference evidence="8 9" key="1">
    <citation type="submission" date="2023-07" db="EMBL/GenBank/DDBJ databases">
        <title>Genomic Encyclopedia of Type Strains, Phase IV (KMG-IV): sequencing the most valuable type-strain genomes for metagenomic binning, comparative biology and taxonomic classification.</title>
        <authorList>
            <person name="Goeker M."/>
        </authorList>
    </citation>
    <scope>NUCLEOTIDE SEQUENCE [LARGE SCALE GENOMIC DNA]</scope>
    <source>
        <strain evidence="8 9">DSM 22616</strain>
    </source>
</reference>
<dbReference type="Pfam" id="PF02390">
    <property type="entry name" value="Methyltransf_4"/>
    <property type="match status" value="1"/>
</dbReference>
<evidence type="ECO:0000313" key="9">
    <source>
        <dbReference type="Proteomes" id="UP001236559"/>
    </source>
</evidence>
<feature type="binding site" evidence="7">
    <location>
        <position position="121"/>
    </location>
    <ligand>
        <name>substrate</name>
    </ligand>
</feature>
<evidence type="ECO:0000256" key="5">
    <source>
        <dbReference type="ARBA" id="ARBA00022691"/>
    </source>
</evidence>
<feature type="binding site" evidence="7">
    <location>
        <position position="68"/>
    </location>
    <ligand>
        <name>S-adenosyl-L-methionine</name>
        <dbReference type="ChEBI" id="CHEBI:59789"/>
    </ligand>
</feature>
<evidence type="ECO:0000256" key="1">
    <source>
        <dbReference type="ARBA" id="ARBA00000142"/>
    </source>
</evidence>
<keyword evidence="3 7" id="KW-0489">Methyltransferase</keyword>
<comment type="catalytic activity">
    <reaction evidence="1 7">
        <text>guanosine(46) in tRNA + S-adenosyl-L-methionine = N(7)-methylguanosine(46) in tRNA + S-adenosyl-L-homocysteine</text>
        <dbReference type="Rhea" id="RHEA:42708"/>
        <dbReference type="Rhea" id="RHEA-COMP:10188"/>
        <dbReference type="Rhea" id="RHEA-COMP:10189"/>
        <dbReference type="ChEBI" id="CHEBI:57856"/>
        <dbReference type="ChEBI" id="CHEBI:59789"/>
        <dbReference type="ChEBI" id="CHEBI:74269"/>
        <dbReference type="ChEBI" id="CHEBI:74480"/>
        <dbReference type="EC" id="2.1.1.33"/>
    </reaction>
</comment>
<dbReference type="PROSITE" id="PS51625">
    <property type="entry name" value="SAM_MT_TRMB"/>
    <property type="match status" value="1"/>
</dbReference>
<protein>
    <recommendedName>
        <fullName evidence="7">tRNA (guanine-N(7)-)-methyltransferase</fullName>
        <ecNumber evidence="7">2.1.1.33</ecNumber>
    </recommendedName>
    <alternativeName>
        <fullName evidence="7">tRNA (guanine(46)-N(7))-methyltransferase</fullName>
    </alternativeName>
    <alternativeName>
        <fullName evidence="7">tRNA(m7G46)-methyltransferase</fullName>
    </alternativeName>
</protein>
<comment type="function">
    <text evidence="2 7">Catalyzes the formation of N(7)-methylguanine at position 46 (m7G46) in tRNA.</text>
</comment>
<dbReference type="NCBIfam" id="NF001080">
    <property type="entry name" value="PRK00121.2-2"/>
    <property type="match status" value="1"/>
</dbReference>
<dbReference type="HAMAP" id="MF_01057">
    <property type="entry name" value="tRNA_methyltr_TrmB"/>
    <property type="match status" value="1"/>
</dbReference>
<keyword evidence="9" id="KW-1185">Reference proteome</keyword>
<evidence type="ECO:0000256" key="2">
    <source>
        <dbReference type="ARBA" id="ARBA00003015"/>
    </source>
</evidence>
<comment type="pathway">
    <text evidence="7">tRNA modification; N(7)-methylguanine-tRNA biosynthesis.</text>
</comment>
<dbReference type="EC" id="2.1.1.33" evidence="7"/>
<organism evidence="8 9">
    <name type="scientific">Peptoniphilus koenoeneniae</name>
    <dbReference type="NCBI Taxonomy" id="507751"/>
    <lineage>
        <taxon>Bacteria</taxon>
        <taxon>Bacillati</taxon>
        <taxon>Bacillota</taxon>
        <taxon>Tissierellia</taxon>
        <taxon>Tissierellales</taxon>
        <taxon>Peptoniphilaceae</taxon>
        <taxon>Peptoniphilus</taxon>
    </lineage>
</organism>
<comment type="caution">
    <text evidence="7">Lacks conserved residue(s) required for the propagation of feature annotation.</text>
</comment>
<comment type="caution">
    <text evidence="8">The sequence shown here is derived from an EMBL/GenBank/DDBJ whole genome shotgun (WGS) entry which is preliminary data.</text>
</comment>
<dbReference type="RefSeq" id="WP_023055913.1">
    <property type="nucleotide sequence ID" value="NZ_JAUSTN010000007.1"/>
</dbReference>
<name>A0ABU0AVY6_9FIRM</name>
<dbReference type="InterPro" id="IPR003358">
    <property type="entry name" value="tRNA_(Gua-N-7)_MeTrfase_Trmb"/>
</dbReference>
<sequence length="212" mass="25380">MRLRKKHFAIPEMKENPYVYFETQGLKDLWQEIFGNNNPIRIELGGGKGQFISILSQKNPNYNYVTFDRETNAFIYAGRKIEALENKNVRAVAIDIEQVGECFKENTIDKIYINFCNPWPKERHKKRRLTHPRFLKEYKKFLKIGGTIELKVDDRDLFLESIKYFEENGFEPVEKTLDMKMEDYPDNIVTEYESKWRKMNKPICFGIFKRIK</sequence>
<evidence type="ECO:0000256" key="4">
    <source>
        <dbReference type="ARBA" id="ARBA00022679"/>
    </source>
</evidence>
<dbReference type="PANTHER" id="PTHR23417">
    <property type="entry name" value="3-DEOXY-D-MANNO-OCTULOSONIC-ACID TRANSFERASE/TRNA GUANINE-N 7 - -METHYLTRANSFERASE"/>
    <property type="match status" value="1"/>
</dbReference>
<evidence type="ECO:0000256" key="7">
    <source>
        <dbReference type="HAMAP-Rule" id="MF_01057"/>
    </source>
</evidence>
<dbReference type="Gene3D" id="3.40.50.150">
    <property type="entry name" value="Vaccinia Virus protein VP39"/>
    <property type="match status" value="1"/>
</dbReference>
<proteinExistence type="inferred from homology"/>
<feature type="binding site" evidence="7">
    <location>
        <position position="153"/>
    </location>
    <ligand>
        <name>substrate</name>
    </ligand>
</feature>
<feature type="binding site" evidence="7">
    <location>
        <position position="95"/>
    </location>
    <ligand>
        <name>S-adenosyl-L-methionine</name>
        <dbReference type="ChEBI" id="CHEBI:59789"/>
    </ligand>
</feature>
<dbReference type="InterPro" id="IPR029063">
    <property type="entry name" value="SAM-dependent_MTases_sf"/>
</dbReference>
<evidence type="ECO:0000256" key="6">
    <source>
        <dbReference type="ARBA" id="ARBA00022694"/>
    </source>
</evidence>